<organism evidence="8 9">
    <name type="scientific">Eleusine coracana subsp. coracana</name>
    <dbReference type="NCBI Taxonomy" id="191504"/>
    <lineage>
        <taxon>Eukaryota</taxon>
        <taxon>Viridiplantae</taxon>
        <taxon>Streptophyta</taxon>
        <taxon>Embryophyta</taxon>
        <taxon>Tracheophyta</taxon>
        <taxon>Spermatophyta</taxon>
        <taxon>Magnoliopsida</taxon>
        <taxon>Liliopsida</taxon>
        <taxon>Poales</taxon>
        <taxon>Poaceae</taxon>
        <taxon>PACMAD clade</taxon>
        <taxon>Chloridoideae</taxon>
        <taxon>Cynodonteae</taxon>
        <taxon>Eleusininae</taxon>
        <taxon>Eleusine</taxon>
    </lineage>
</organism>
<evidence type="ECO:0000313" key="8">
    <source>
        <dbReference type="EMBL" id="GJM95685.1"/>
    </source>
</evidence>
<dbReference type="PANTHER" id="PTHR31692">
    <property type="entry name" value="EXPANSIN-B3"/>
    <property type="match status" value="1"/>
</dbReference>
<dbReference type="InterPro" id="IPR007112">
    <property type="entry name" value="Expansin/allergen_DPBB_dom"/>
</dbReference>
<name>A0AAV5CC03_ELECO</name>
<protein>
    <submittedName>
        <fullName evidence="8">Uncharacterized protein</fullName>
    </submittedName>
</protein>
<comment type="subcellular location">
    <subcellularLocation>
        <location evidence="1">Secreted</location>
    </subcellularLocation>
</comment>
<feature type="signal peptide" evidence="5">
    <location>
        <begin position="1"/>
        <end position="30"/>
    </location>
</feature>
<evidence type="ECO:0000259" key="7">
    <source>
        <dbReference type="PROSITE" id="PS50843"/>
    </source>
</evidence>
<dbReference type="InterPro" id="IPR007118">
    <property type="entry name" value="Expan_Lol_pI"/>
</dbReference>
<dbReference type="InterPro" id="IPR036908">
    <property type="entry name" value="RlpA-like_sf"/>
</dbReference>
<dbReference type="EMBL" id="BQKI01000005">
    <property type="protein sequence ID" value="GJM95685.1"/>
    <property type="molecule type" value="Genomic_DNA"/>
</dbReference>
<dbReference type="SUPFAM" id="SSF50685">
    <property type="entry name" value="Barwin-like endoglucanases"/>
    <property type="match status" value="1"/>
</dbReference>
<evidence type="ECO:0000256" key="4">
    <source>
        <dbReference type="ARBA" id="ARBA00023180"/>
    </source>
</evidence>
<evidence type="ECO:0000313" key="9">
    <source>
        <dbReference type="Proteomes" id="UP001054889"/>
    </source>
</evidence>
<keyword evidence="5" id="KW-0732">Signal</keyword>
<sequence>MVLTSLKEGMPSMVLLFVAFTALLSSCASAAGWSTGGATWYGDRRGAGTDGGACGYQAAVRQPPFSSMVAAAGQSIFQNGKGCGECYQSVTVVLSDVCPGGPCQNGSVHFDMSGTAFGAMAKRGQADQLLNAGRIQIQYTRVPCNWHGVDIAFRVDSGSNSNYLAVAIEFEAGDGDLRGVELKEHGGSAWETMQQSWGAVWKYNGRGALRAPFSFRLTSGSGRALVAANVVPARWRPGATYRSVVNY</sequence>
<gene>
    <name evidence="8" type="primary">ga12456</name>
    <name evidence="8" type="ORF">PR202_ga12456</name>
</gene>
<dbReference type="PANTHER" id="PTHR31692:SF140">
    <property type="entry name" value="EXPANSIN-B4"/>
    <property type="match status" value="1"/>
</dbReference>
<comment type="caution">
    <text evidence="8">The sequence shown here is derived from an EMBL/GenBank/DDBJ whole genome shotgun (WGS) entry which is preliminary data.</text>
</comment>
<accession>A0AAV5CC03</accession>
<dbReference type="InterPro" id="IPR005795">
    <property type="entry name" value="LolPI"/>
</dbReference>
<dbReference type="Gene3D" id="2.60.40.760">
    <property type="entry name" value="Expansin, cellulose-binding-like domain"/>
    <property type="match status" value="1"/>
</dbReference>
<evidence type="ECO:0000256" key="3">
    <source>
        <dbReference type="ARBA" id="ARBA00022525"/>
    </source>
</evidence>
<dbReference type="SUPFAM" id="SSF49590">
    <property type="entry name" value="PHL pollen allergen"/>
    <property type="match status" value="1"/>
</dbReference>
<feature type="domain" description="Expansin-like EG45" evidence="6">
    <location>
        <begin position="51"/>
        <end position="149"/>
    </location>
</feature>
<dbReference type="Pfam" id="PF01357">
    <property type="entry name" value="Expansin_C"/>
    <property type="match status" value="1"/>
</dbReference>
<evidence type="ECO:0000256" key="1">
    <source>
        <dbReference type="ARBA" id="ARBA00004613"/>
    </source>
</evidence>
<dbReference type="Gene3D" id="2.40.40.10">
    <property type="entry name" value="RlpA-like domain"/>
    <property type="match status" value="1"/>
</dbReference>
<evidence type="ECO:0000256" key="5">
    <source>
        <dbReference type="SAM" id="SignalP"/>
    </source>
</evidence>
<dbReference type="Proteomes" id="UP001054889">
    <property type="component" value="Unassembled WGS sequence"/>
</dbReference>
<dbReference type="InterPro" id="IPR036749">
    <property type="entry name" value="Expansin_CBD_sf"/>
</dbReference>
<feature type="domain" description="Expansin-like CBD" evidence="7">
    <location>
        <begin position="162"/>
        <end position="243"/>
    </location>
</feature>
<proteinExistence type="inferred from homology"/>
<dbReference type="PRINTS" id="PR01225">
    <property type="entry name" value="EXPANSNFAMLY"/>
</dbReference>
<feature type="chain" id="PRO_5043607558" evidence="5">
    <location>
        <begin position="31"/>
        <end position="247"/>
    </location>
</feature>
<dbReference type="AlphaFoldDB" id="A0AAV5CC03"/>
<dbReference type="PROSITE" id="PS50843">
    <property type="entry name" value="EXPANSIN_CBD"/>
    <property type="match status" value="1"/>
</dbReference>
<comment type="similarity">
    <text evidence="2">Belongs to the expansin family. Expansin B subfamily.</text>
</comment>
<keyword evidence="3" id="KW-0964">Secreted</keyword>
<keyword evidence="4" id="KW-0325">Glycoprotein</keyword>
<dbReference type="PROSITE" id="PS50842">
    <property type="entry name" value="EXPANSIN_EG45"/>
    <property type="match status" value="1"/>
</dbReference>
<keyword evidence="9" id="KW-1185">Reference proteome</keyword>
<evidence type="ECO:0000256" key="2">
    <source>
        <dbReference type="ARBA" id="ARBA00005650"/>
    </source>
</evidence>
<reference evidence="8" key="2">
    <citation type="submission" date="2021-12" db="EMBL/GenBank/DDBJ databases">
        <title>Resequencing data analysis of finger millet.</title>
        <authorList>
            <person name="Hatakeyama M."/>
            <person name="Aluri S."/>
            <person name="Balachadran M.T."/>
            <person name="Sivarajan S.R."/>
            <person name="Poveda L."/>
            <person name="Shimizu-Inatsugi R."/>
            <person name="Schlapbach R."/>
            <person name="Sreeman S.M."/>
            <person name="Shimizu K.K."/>
        </authorList>
    </citation>
    <scope>NUCLEOTIDE SEQUENCE</scope>
</reference>
<dbReference type="PRINTS" id="PR00829">
    <property type="entry name" value="LOLP1ALLERGN"/>
</dbReference>
<dbReference type="PROSITE" id="PS51257">
    <property type="entry name" value="PROKAR_LIPOPROTEIN"/>
    <property type="match status" value="1"/>
</dbReference>
<dbReference type="InterPro" id="IPR007117">
    <property type="entry name" value="Expansin_CBD"/>
</dbReference>
<reference evidence="8" key="1">
    <citation type="journal article" date="2018" name="DNA Res.">
        <title>Multiple hybrid de novo genome assembly of finger millet, an orphan allotetraploid crop.</title>
        <authorList>
            <person name="Hatakeyama M."/>
            <person name="Aluri S."/>
            <person name="Balachadran M.T."/>
            <person name="Sivarajan S.R."/>
            <person name="Patrignani A."/>
            <person name="Gruter S."/>
            <person name="Poveda L."/>
            <person name="Shimizu-Inatsugi R."/>
            <person name="Baeten J."/>
            <person name="Francoijs K.J."/>
            <person name="Nataraja K.N."/>
            <person name="Reddy Y.A.N."/>
            <person name="Phadnis S."/>
            <person name="Ravikumar R.L."/>
            <person name="Schlapbach R."/>
            <person name="Sreeman S.M."/>
            <person name="Shimizu K.K."/>
        </authorList>
    </citation>
    <scope>NUCLEOTIDE SEQUENCE</scope>
</reference>
<evidence type="ECO:0000259" key="6">
    <source>
        <dbReference type="PROSITE" id="PS50842"/>
    </source>
</evidence>
<dbReference type="GO" id="GO:0005576">
    <property type="term" value="C:extracellular region"/>
    <property type="evidence" value="ECO:0007669"/>
    <property type="project" value="UniProtKB-SubCell"/>
</dbReference>